<evidence type="ECO:0000313" key="2">
    <source>
        <dbReference type="Proteomes" id="UP000013548"/>
    </source>
</evidence>
<dbReference type="HOGENOM" id="CLU_3202336_0_0_11"/>
<name>R4MDU8_MYCTX</name>
<gene>
    <name evidence="1" type="ORF">J113_04610</name>
</gene>
<reference evidence="1 2" key="1">
    <citation type="journal article" date="2013" name="Genome Announc.">
        <title>Whole-Genome Sequences of Four Clinical Isolates of Mycobacterium tuberculosis from Tamil Nadu, South India.</title>
        <authorList>
            <person name="Narayanan S."/>
            <person name="Deshpande U."/>
        </authorList>
    </citation>
    <scope>NUCLEOTIDE SEQUENCE [LARGE SCALE GENOMIC DNA]</scope>
    <source>
        <strain evidence="1 2">CAS/NITR204</strain>
    </source>
</reference>
<proteinExistence type="predicted"/>
<organism evidence="1 2">
    <name type="scientific">Mycobacterium tuberculosis CAS/NITR204</name>
    <dbReference type="NCBI Taxonomy" id="1310114"/>
    <lineage>
        <taxon>Bacteria</taxon>
        <taxon>Bacillati</taxon>
        <taxon>Actinomycetota</taxon>
        <taxon>Actinomycetes</taxon>
        <taxon>Mycobacteriales</taxon>
        <taxon>Mycobacteriaceae</taxon>
        <taxon>Mycobacterium</taxon>
        <taxon>Mycobacterium tuberculosis complex</taxon>
    </lineage>
</organism>
<dbReference type="EMBL" id="CP005386">
    <property type="protein sequence ID" value="AGL26131.1"/>
    <property type="molecule type" value="Genomic_DNA"/>
</dbReference>
<sequence>MRAEIRPDFRPHYTFGEVDYLKPYWDTHPQDRADLRRFLADGRTK</sequence>
<protein>
    <submittedName>
        <fullName evidence="1">Alpha-mannosidase</fullName>
    </submittedName>
</protein>
<dbReference type="PATRIC" id="fig|1310114.3.peg.959"/>
<dbReference type="BioCyc" id="MTUB1310114:G13A2-681-MONOMER"/>
<dbReference type="KEGG" id="mtuc:J113_04610"/>
<dbReference type="AlphaFoldDB" id="R4MDU8"/>
<dbReference type="Proteomes" id="UP000013548">
    <property type="component" value="Chromosome"/>
</dbReference>
<evidence type="ECO:0000313" key="1">
    <source>
        <dbReference type="EMBL" id="AGL26131.1"/>
    </source>
</evidence>
<accession>R4MDU8</accession>